<keyword evidence="2" id="KW-1133">Transmembrane helix</keyword>
<feature type="compositionally biased region" description="Pro residues" evidence="1">
    <location>
        <begin position="1"/>
        <end position="10"/>
    </location>
</feature>
<feature type="region of interest" description="Disordered" evidence="1">
    <location>
        <begin position="1"/>
        <end position="24"/>
    </location>
</feature>
<evidence type="ECO:0000256" key="1">
    <source>
        <dbReference type="SAM" id="MobiDB-lite"/>
    </source>
</evidence>
<sequence length="128" mass="13824">MSPELPPPAPGRSRVRAQRGNAASARNFPVAREIAEQSGVGRLLVDSLIRSQLRLGIVVGSGFLLLLCAVPLLLGLFPELNSMLLLGIPAPWIFLGIGIHPVIFVSAWLYSRAADRNEEAFQDLVADK</sequence>
<comment type="caution">
    <text evidence="3">The sequence shown here is derived from an EMBL/GenBank/DDBJ whole genome shotgun (WGS) entry which is preliminary data.</text>
</comment>
<accession>A0ABU1JE72</accession>
<dbReference type="Proteomes" id="UP001185069">
    <property type="component" value="Unassembled WGS sequence"/>
</dbReference>
<dbReference type="EMBL" id="JAVDQF010000001">
    <property type="protein sequence ID" value="MDR6270675.1"/>
    <property type="molecule type" value="Genomic_DNA"/>
</dbReference>
<protein>
    <recommendedName>
        <fullName evidence="5">DUF485 domain-containing protein</fullName>
    </recommendedName>
</protein>
<keyword evidence="2" id="KW-0812">Transmembrane</keyword>
<feature type="transmembrane region" description="Helical" evidence="2">
    <location>
        <begin position="55"/>
        <end position="77"/>
    </location>
</feature>
<name>A0ABU1JE72_9MICC</name>
<evidence type="ECO:0008006" key="5">
    <source>
        <dbReference type="Google" id="ProtNLM"/>
    </source>
</evidence>
<organism evidence="3 4">
    <name type="scientific">Arthrobacter russicus</name>
    <dbReference type="NCBI Taxonomy" id="172040"/>
    <lineage>
        <taxon>Bacteria</taxon>
        <taxon>Bacillati</taxon>
        <taxon>Actinomycetota</taxon>
        <taxon>Actinomycetes</taxon>
        <taxon>Micrococcales</taxon>
        <taxon>Micrococcaceae</taxon>
        <taxon>Arthrobacter</taxon>
    </lineage>
</organism>
<reference evidence="3 4" key="1">
    <citation type="submission" date="2023-07" db="EMBL/GenBank/DDBJ databases">
        <title>Sequencing the genomes of 1000 actinobacteria strains.</title>
        <authorList>
            <person name="Klenk H.-P."/>
        </authorList>
    </citation>
    <scope>NUCLEOTIDE SEQUENCE [LARGE SCALE GENOMIC DNA]</scope>
    <source>
        <strain evidence="3 4">DSM 14555</strain>
    </source>
</reference>
<dbReference type="RefSeq" id="WP_309799893.1">
    <property type="nucleotide sequence ID" value="NZ_BAAAHY010000004.1"/>
</dbReference>
<evidence type="ECO:0000256" key="2">
    <source>
        <dbReference type="SAM" id="Phobius"/>
    </source>
</evidence>
<proteinExistence type="predicted"/>
<keyword evidence="2" id="KW-0472">Membrane</keyword>
<evidence type="ECO:0000313" key="4">
    <source>
        <dbReference type="Proteomes" id="UP001185069"/>
    </source>
</evidence>
<evidence type="ECO:0000313" key="3">
    <source>
        <dbReference type="EMBL" id="MDR6270675.1"/>
    </source>
</evidence>
<gene>
    <name evidence="3" type="ORF">JOE69_002913</name>
</gene>
<feature type="transmembrane region" description="Helical" evidence="2">
    <location>
        <begin position="89"/>
        <end position="110"/>
    </location>
</feature>
<keyword evidence="4" id="KW-1185">Reference proteome</keyword>